<dbReference type="EMBL" id="JAWRVE010000078">
    <property type="protein sequence ID" value="KAL1862716.1"/>
    <property type="molecule type" value="Genomic_DNA"/>
</dbReference>
<proteinExistence type="predicted"/>
<accession>A0ABR3WIK5</accession>
<evidence type="ECO:0000256" key="2">
    <source>
        <dbReference type="ARBA" id="ARBA00022771"/>
    </source>
</evidence>
<organism evidence="5 6">
    <name type="scientific">Diaporthe australafricana</name>
    <dbReference type="NCBI Taxonomy" id="127596"/>
    <lineage>
        <taxon>Eukaryota</taxon>
        <taxon>Fungi</taxon>
        <taxon>Dikarya</taxon>
        <taxon>Ascomycota</taxon>
        <taxon>Pezizomycotina</taxon>
        <taxon>Sordariomycetes</taxon>
        <taxon>Sordariomycetidae</taxon>
        <taxon>Diaporthales</taxon>
        <taxon>Diaporthaceae</taxon>
        <taxon>Diaporthe</taxon>
    </lineage>
</organism>
<evidence type="ECO:0000259" key="4">
    <source>
        <dbReference type="PROSITE" id="PS01358"/>
    </source>
</evidence>
<keyword evidence="3" id="KW-0862">Zinc</keyword>
<keyword evidence="2" id="KW-0863">Zinc-finger</keyword>
<evidence type="ECO:0000256" key="1">
    <source>
        <dbReference type="ARBA" id="ARBA00022723"/>
    </source>
</evidence>
<keyword evidence="1" id="KW-0479">Metal-binding</keyword>
<feature type="domain" description="RanBP2-type" evidence="4">
    <location>
        <begin position="86"/>
        <end position="105"/>
    </location>
</feature>
<dbReference type="Proteomes" id="UP001583177">
    <property type="component" value="Unassembled WGS sequence"/>
</dbReference>
<evidence type="ECO:0000313" key="6">
    <source>
        <dbReference type="Proteomes" id="UP001583177"/>
    </source>
</evidence>
<comment type="caution">
    <text evidence="5">The sequence shown here is derived from an EMBL/GenBank/DDBJ whole genome shotgun (WGS) entry which is preliminary data.</text>
</comment>
<dbReference type="PROSITE" id="PS01358">
    <property type="entry name" value="ZF_RANBP2_1"/>
    <property type="match status" value="1"/>
</dbReference>
<keyword evidence="6" id="KW-1185">Reference proteome</keyword>
<evidence type="ECO:0000313" key="5">
    <source>
        <dbReference type="EMBL" id="KAL1862716.1"/>
    </source>
</evidence>
<evidence type="ECO:0000256" key="3">
    <source>
        <dbReference type="ARBA" id="ARBA00022833"/>
    </source>
</evidence>
<sequence>MANNNSTNQDAELSKYFIESDEVRGLNAFEVAALDIPRTARPGGVSPLAWTFELEQEGKGLSPRKSIPAHRSEAQIEPAKVPRNGWKCCQCSAINPFLGPACWQCETHVACEQCSPA</sequence>
<name>A0ABR3WIK5_9PEZI</name>
<reference evidence="5 6" key="1">
    <citation type="journal article" date="2024" name="IMA Fungus">
        <title>IMA Genome - F19 : A genome assembly and annotation guide to empower mycologists, including annotated draft genome sequences of Ceratocystis pirilliformis, Diaporthe australafricana, Fusarium ophioides, Paecilomyces lecythidis, and Sporothrix stenoceras.</title>
        <authorList>
            <person name="Aylward J."/>
            <person name="Wilson A.M."/>
            <person name="Visagie C.M."/>
            <person name="Spraker J."/>
            <person name="Barnes I."/>
            <person name="Buitendag C."/>
            <person name="Ceriani C."/>
            <person name="Del Mar Angel L."/>
            <person name="du Plessis D."/>
            <person name="Fuchs T."/>
            <person name="Gasser K."/>
            <person name="Kramer D."/>
            <person name="Li W."/>
            <person name="Munsamy K."/>
            <person name="Piso A."/>
            <person name="Price J.L."/>
            <person name="Sonnekus B."/>
            <person name="Thomas C."/>
            <person name="van der Nest A."/>
            <person name="van Dijk A."/>
            <person name="van Heerden A."/>
            <person name="van Vuuren N."/>
            <person name="Yilmaz N."/>
            <person name="Duong T.A."/>
            <person name="van der Merwe N.A."/>
            <person name="Wingfield M.J."/>
            <person name="Wingfield B.D."/>
        </authorList>
    </citation>
    <scope>NUCLEOTIDE SEQUENCE [LARGE SCALE GENOMIC DNA]</scope>
    <source>
        <strain evidence="5 6">CMW 18300</strain>
    </source>
</reference>
<gene>
    <name evidence="5" type="ORF">Daus18300_008360</name>
</gene>
<protein>
    <recommendedName>
        <fullName evidence="4">RanBP2-type domain-containing protein</fullName>
    </recommendedName>
</protein>
<dbReference type="InterPro" id="IPR001876">
    <property type="entry name" value="Znf_RanBP2"/>
</dbReference>